<evidence type="ECO:0000313" key="3">
    <source>
        <dbReference type="EMBL" id="RFU76917.1"/>
    </source>
</evidence>
<comment type="caution">
    <text evidence="3">The sequence shown here is derived from an EMBL/GenBank/DDBJ whole genome shotgun (WGS) entry which is preliminary data.</text>
</comment>
<dbReference type="InterPro" id="IPR051283">
    <property type="entry name" value="Sec_Metabolite_Acyltrans"/>
</dbReference>
<dbReference type="Gene3D" id="3.30.559.10">
    <property type="entry name" value="Chloramphenicol acetyltransferase-like domain"/>
    <property type="match status" value="2"/>
</dbReference>
<evidence type="ECO:0000259" key="2">
    <source>
        <dbReference type="Pfam" id="PF22664"/>
    </source>
</evidence>
<evidence type="ECO:0000313" key="4">
    <source>
        <dbReference type="Proteomes" id="UP000266272"/>
    </source>
</evidence>
<dbReference type="EMBL" id="PXOA01000320">
    <property type="protein sequence ID" value="RFU76917.1"/>
    <property type="molecule type" value="Genomic_DNA"/>
</dbReference>
<dbReference type="Pfam" id="PF22664">
    <property type="entry name" value="TRI-like_N"/>
    <property type="match status" value="1"/>
</dbReference>
<dbReference type="GO" id="GO:0016740">
    <property type="term" value="F:transferase activity"/>
    <property type="evidence" value="ECO:0007669"/>
    <property type="project" value="UniProtKB-KW"/>
</dbReference>
<keyword evidence="4" id="KW-1185">Reference proteome</keyword>
<keyword evidence="1 3" id="KW-0808">Transferase</keyword>
<sequence length="461" mass="50276">MDSTNTAPKLDLLLDVFGQRLVTIFTQIGFCFPTRAGCEPQDIISVLTQGTQRLAKSFPWLAGQVVCEGATEANTGVFKIKPLDAAPRLFVKDLRDDLSIPSMDDMRQSGFPMGALDETIFAPRKTISGTPSEAIAEVFQLQASIIRGGLVLTFLGQHQSMDGIGQAQVISLFSKACRNEDFTEEELRIGNLAPENTVRLLDSSWNPGPELSHNIVKKDLSQPGPGSLQSKMPTYKGAWAHFNVSASALEALKAEATQTLPPDSSFVSTDDALSAFVWRSISKIRLAQFTPTTKTQFSRAVDLRRYLDIPQTHPGFVQSMTYHDFTMQQLVHGPLGAIAADLRAAVDPATSNLAYHGRSLATLISRTPNKKLTSFIAGFDLSKDVMLSSWANQNSYELDFGLGLGRPEAVRRPRFADFPGLVYLLPRSAAGDIGIAMSLSADEMDLLSADEEFAKYATYIG</sequence>
<dbReference type="STRING" id="490622.A0A395NM56"/>
<dbReference type="InterPro" id="IPR054710">
    <property type="entry name" value="Tri101-like_N"/>
</dbReference>
<dbReference type="OrthoDB" id="1862401at2759"/>
<accession>A0A395NM56</accession>
<feature type="domain" description="Trichothecene 3-O-acetyltransferase-like N-terminal" evidence="2">
    <location>
        <begin position="24"/>
        <end position="177"/>
    </location>
</feature>
<dbReference type="InterPro" id="IPR023213">
    <property type="entry name" value="CAT-like_dom_sf"/>
</dbReference>
<gene>
    <name evidence="3" type="ORF">TARUN_5330</name>
</gene>
<reference evidence="3 4" key="1">
    <citation type="journal article" date="2018" name="PLoS Pathog.">
        <title>Evolution of structural diversity of trichothecenes, a family of toxins produced by plant pathogenic and entomopathogenic fungi.</title>
        <authorList>
            <person name="Proctor R.H."/>
            <person name="McCormick S.P."/>
            <person name="Kim H.S."/>
            <person name="Cardoza R.E."/>
            <person name="Stanley A.M."/>
            <person name="Lindo L."/>
            <person name="Kelly A."/>
            <person name="Brown D.W."/>
            <person name="Lee T."/>
            <person name="Vaughan M.M."/>
            <person name="Alexander N.J."/>
            <person name="Busman M."/>
            <person name="Gutierrez S."/>
        </authorList>
    </citation>
    <scope>NUCLEOTIDE SEQUENCE [LARGE SCALE GENOMIC DNA]</scope>
    <source>
        <strain evidence="3 4">IBT 40837</strain>
    </source>
</reference>
<proteinExistence type="predicted"/>
<dbReference type="PANTHER" id="PTHR31896">
    <property type="entry name" value="FAMILY REGULATORY PROTEIN, PUTATIVE (AFU_ORTHOLOGUE AFUA_3G14730)-RELATED"/>
    <property type="match status" value="1"/>
</dbReference>
<dbReference type="PANTHER" id="PTHR31896:SF64">
    <property type="entry name" value="TRICHOTHECENE 3-O-ACETYLTRANSFERASE"/>
    <property type="match status" value="1"/>
</dbReference>
<name>A0A395NM56_TRIAR</name>
<protein>
    <submittedName>
        <fullName evidence="3">Trichothecene 3-o-acetyltransferase</fullName>
    </submittedName>
</protein>
<organism evidence="3 4">
    <name type="scientific">Trichoderma arundinaceum</name>
    <dbReference type="NCBI Taxonomy" id="490622"/>
    <lineage>
        <taxon>Eukaryota</taxon>
        <taxon>Fungi</taxon>
        <taxon>Dikarya</taxon>
        <taxon>Ascomycota</taxon>
        <taxon>Pezizomycotina</taxon>
        <taxon>Sordariomycetes</taxon>
        <taxon>Hypocreomycetidae</taxon>
        <taxon>Hypocreales</taxon>
        <taxon>Hypocreaceae</taxon>
        <taxon>Trichoderma</taxon>
    </lineage>
</organism>
<dbReference type="AlphaFoldDB" id="A0A395NM56"/>
<dbReference type="Proteomes" id="UP000266272">
    <property type="component" value="Unassembled WGS sequence"/>
</dbReference>
<evidence type="ECO:0000256" key="1">
    <source>
        <dbReference type="ARBA" id="ARBA00022679"/>
    </source>
</evidence>